<dbReference type="GO" id="GO:0016592">
    <property type="term" value="C:mediator complex"/>
    <property type="evidence" value="ECO:0007669"/>
    <property type="project" value="InterPro"/>
</dbReference>
<dbReference type="STRING" id="1229662.W3X1D3"/>
<keyword evidence="1" id="KW-0010">Activator</keyword>
<dbReference type="Gene3D" id="2.40.320.10">
    <property type="entry name" value="Hypothetical Protein Pfu-838710-001"/>
    <property type="match status" value="1"/>
</dbReference>
<dbReference type="InParanoid" id="W3X1D3"/>
<proteinExistence type="inferred from homology"/>
<dbReference type="GeneID" id="19273842"/>
<evidence type="ECO:0000256" key="1">
    <source>
        <dbReference type="RuleBase" id="RU364150"/>
    </source>
</evidence>
<dbReference type="KEGG" id="pfy:PFICI_08829"/>
<dbReference type="InterPro" id="IPR019095">
    <property type="entry name" value="Mediator_Med18"/>
</dbReference>
<evidence type="ECO:0000313" key="3">
    <source>
        <dbReference type="Proteomes" id="UP000030651"/>
    </source>
</evidence>
<sequence>MHEIFLTSTIKDADLEKACAVLQGLSWMSARRNVYRVSYFAGPSRPKGLPAIKSIQATQRHGLAWTELHKELSRLSHVFKVVHEVLLDRDFGSGVNVDLNAVAGTVRWEGFPDPPREKGQLTTHRKKIDIPEQKQLLATMASNGQSYQTELVQETYTFIRDNVEFVLSRHYYIPPSPEQPGPTPALPAWSNLTPVDPAKKWMFQVKRDVIEDNNPEKMRQAQKELLDVKTELEPIFTFVPIDRRVLDPRIPLPPTVPGQHP</sequence>
<dbReference type="OMA" id="MHEIFLT"/>
<dbReference type="GO" id="GO:0003712">
    <property type="term" value="F:transcription coregulator activity"/>
    <property type="evidence" value="ECO:0007669"/>
    <property type="project" value="InterPro"/>
</dbReference>
<dbReference type="Pfam" id="PF09637">
    <property type="entry name" value="Med18"/>
    <property type="match status" value="1"/>
</dbReference>
<keyword evidence="1" id="KW-0805">Transcription regulation</keyword>
<name>W3X1D3_PESFW</name>
<evidence type="ECO:0000313" key="2">
    <source>
        <dbReference type="EMBL" id="ETS78976.1"/>
    </source>
</evidence>
<dbReference type="OrthoDB" id="5348092at2759"/>
<comment type="subcellular location">
    <subcellularLocation>
        <location evidence="1">Nucleus</location>
    </subcellularLocation>
</comment>
<keyword evidence="3" id="KW-1185">Reference proteome</keyword>
<dbReference type="eggNOG" id="ENOG502RI2G">
    <property type="taxonomic scope" value="Eukaryota"/>
</dbReference>
<keyword evidence="1" id="KW-0539">Nucleus</keyword>
<comment type="subunit">
    <text evidence="1">Component of the Mediator complex.</text>
</comment>
<gene>
    <name evidence="1" type="primary">MED18</name>
    <name evidence="2" type="ORF">PFICI_08829</name>
</gene>
<dbReference type="EMBL" id="KI912114">
    <property type="protein sequence ID" value="ETS78976.1"/>
    <property type="molecule type" value="Genomic_DNA"/>
</dbReference>
<dbReference type="Proteomes" id="UP000030651">
    <property type="component" value="Unassembled WGS sequence"/>
</dbReference>
<keyword evidence="1" id="KW-0804">Transcription</keyword>
<dbReference type="AlphaFoldDB" id="W3X1D3"/>
<dbReference type="RefSeq" id="XP_007835601.1">
    <property type="nucleotide sequence ID" value="XM_007837410.1"/>
</dbReference>
<comment type="similarity">
    <text evidence="1">Belongs to the Mediator complex subunit 18 family.</text>
</comment>
<dbReference type="GO" id="GO:0006357">
    <property type="term" value="P:regulation of transcription by RNA polymerase II"/>
    <property type="evidence" value="ECO:0007669"/>
    <property type="project" value="InterPro"/>
</dbReference>
<comment type="function">
    <text evidence="1">Component of the Mediator complex, a coactivator involved in the regulated transcription of nearly all RNA polymerase II-dependent genes. Mediator functions as a bridge to convey information from gene-specific regulatory proteins to the basal RNA polymerase II transcription machinery. Mediator is recruited to promoters by direct interactions with regulatory proteins and serves as a scaffold for the assembly of a functional preinitiation complex with RNA polymerase II and the general transcription factors.</text>
</comment>
<reference evidence="3" key="1">
    <citation type="journal article" date="2015" name="BMC Genomics">
        <title>Genomic and transcriptomic analysis of the endophytic fungus Pestalotiopsis fici reveals its lifestyle and high potential for synthesis of natural products.</title>
        <authorList>
            <person name="Wang X."/>
            <person name="Zhang X."/>
            <person name="Liu L."/>
            <person name="Xiang M."/>
            <person name="Wang W."/>
            <person name="Sun X."/>
            <person name="Che Y."/>
            <person name="Guo L."/>
            <person name="Liu G."/>
            <person name="Guo L."/>
            <person name="Wang C."/>
            <person name="Yin W.B."/>
            <person name="Stadler M."/>
            <person name="Zhang X."/>
            <person name="Liu X."/>
        </authorList>
    </citation>
    <scope>NUCLEOTIDE SEQUENCE [LARGE SCALE GENOMIC DNA]</scope>
    <source>
        <strain evidence="3">W106-1 / CGMCC3.15140</strain>
    </source>
</reference>
<accession>W3X1D3</accession>
<protein>
    <recommendedName>
        <fullName evidence="1">Mediator of RNA polymerase II transcription subunit 18</fullName>
    </recommendedName>
    <alternativeName>
        <fullName evidence="1">Mediator complex subunit 18</fullName>
    </alternativeName>
</protein>
<dbReference type="HOGENOM" id="CLU_042562_1_0_1"/>
<organism evidence="2 3">
    <name type="scientific">Pestalotiopsis fici (strain W106-1 / CGMCC3.15140)</name>
    <dbReference type="NCBI Taxonomy" id="1229662"/>
    <lineage>
        <taxon>Eukaryota</taxon>
        <taxon>Fungi</taxon>
        <taxon>Dikarya</taxon>
        <taxon>Ascomycota</taxon>
        <taxon>Pezizomycotina</taxon>
        <taxon>Sordariomycetes</taxon>
        <taxon>Xylariomycetidae</taxon>
        <taxon>Amphisphaeriales</taxon>
        <taxon>Sporocadaceae</taxon>
        <taxon>Pestalotiopsis</taxon>
    </lineage>
</organism>